<feature type="compositionally biased region" description="Basic residues" evidence="2">
    <location>
        <begin position="9"/>
        <end position="20"/>
    </location>
</feature>
<evidence type="ECO:0000256" key="2">
    <source>
        <dbReference type="SAM" id="MobiDB-lite"/>
    </source>
</evidence>
<feature type="compositionally biased region" description="Low complexity" evidence="2">
    <location>
        <begin position="172"/>
        <end position="181"/>
    </location>
</feature>
<keyword evidence="1" id="KW-0175">Coiled coil</keyword>
<feature type="region of interest" description="Disordered" evidence="2">
    <location>
        <begin position="88"/>
        <end position="109"/>
    </location>
</feature>
<accession>A0AAD5WN37</accession>
<gene>
    <name evidence="3" type="ORF">MKZ38_009543</name>
</gene>
<feature type="region of interest" description="Disordered" evidence="2">
    <location>
        <begin position="1"/>
        <end position="32"/>
    </location>
</feature>
<protein>
    <submittedName>
        <fullName evidence="3">Uncharacterized protein</fullName>
    </submittedName>
</protein>
<feature type="compositionally biased region" description="Gly residues" evidence="2">
    <location>
        <begin position="182"/>
        <end position="192"/>
    </location>
</feature>
<sequence>MGHSSKHDRSQRHGRNKTRRDRQSPPSITQLQNLIVNVEERQQSLARQHDQYRGLQEQAEILQDRLEDAEQTLALLSSTSLAAQQARGLSSTTGHSGHQAIRQSSREQHLRDEIRALPASIAEFDRRAAAMAELIARNQDEVERLQARIDEIRAVEEAEAEAEAARYGEQQGGPDPDWGGDPSSGGGGGSYGYYGAGQASSSAFYGQYGGAFDQYGT</sequence>
<keyword evidence="4" id="KW-1185">Reference proteome</keyword>
<comment type="caution">
    <text evidence="3">The sequence shown here is derived from an EMBL/GenBank/DDBJ whole genome shotgun (WGS) entry which is preliminary data.</text>
</comment>
<evidence type="ECO:0000313" key="3">
    <source>
        <dbReference type="EMBL" id="KAJ2892620.1"/>
    </source>
</evidence>
<proteinExistence type="predicted"/>
<evidence type="ECO:0000313" key="4">
    <source>
        <dbReference type="Proteomes" id="UP001201980"/>
    </source>
</evidence>
<reference evidence="3" key="1">
    <citation type="submission" date="2022-07" db="EMBL/GenBank/DDBJ databases">
        <title>Draft genome sequence of Zalerion maritima ATCC 34329, a (micro)plastics degrading marine fungus.</title>
        <authorList>
            <person name="Paco A."/>
            <person name="Goncalves M.F.M."/>
            <person name="Rocha-Santos T.A.P."/>
            <person name="Alves A."/>
        </authorList>
    </citation>
    <scope>NUCLEOTIDE SEQUENCE</scope>
    <source>
        <strain evidence="3">ATCC 34329</strain>
    </source>
</reference>
<evidence type="ECO:0000256" key="1">
    <source>
        <dbReference type="SAM" id="Coils"/>
    </source>
</evidence>
<feature type="region of interest" description="Disordered" evidence="2">
    <location>
        <begin position="157"/>
        <end position="192"/>
    </location>
</feature>
<dbReference type="AlphaFoldDB" id="A0AAD5WN37"/>
<feature type="coiled-coil region" evidence="1">
    <location>
        <begin position="128"/>
        <end position="155"/>
    </location>
</feature>
<name>A0AAD5WN37_9PEZI</name>
<organism evidence="3 4">
    <name type="scientific">Zalerion maritima</name>
    <dbReference type="NCBI Taxonomy" id="339359"/>
    <lineage>
        <taxon>Eukaryota</taxon>
        <taxon>Fungi</taxon>
        <taxon>Dikarya</taxon>
        <taxon>Ascomycota</taxon>
        <taxon>Pezizomycotina</taxon>
        <taxon>Sordariomycetes</taxon>
        <taxon>Lulworthiomycetidae</taxon>
        <taxon>Lulworthiales</taxon>
        <taxon>Lulworthiaceae</taxon>
        <taxon>Zalerion</taxon>
    </lineage>
</organism>
<dbReference type="Proteomes" id="UP001201980">
    <property type="component" value="Unassembled WGS sequence"/>
</dbReference>
<dbReference type="EMBL" id="JAKWBI020000765">
    <property type="protein sequence ID" value="KAJ2892620.1"/>
    <property type="molecule type" value="Genomic_DNA"/>
</dbReference>